<proteinExistence type="predicted"/>
<dbReference type="Proteomes" id="UP001054945">
    <property type="component" value="Unassembled WGS sequence"/>
</dbReference>
<organism evidence="1 2">
    <name type="scientific">Caerostris extrusa</name>
    <name type="common">Bark spider</name>
    <name type="synonym">Caerostris bankana</name>
    <dbReference type="NCBI Taxonomy" id="172846"/>
    <lineage>
        <taxon>Eukaryota</taxon>
        <taxon>Metazoa</taxon>
        <taxon>Ecdysozoa</taxon>
        <taxon>Arthropoda</taxon>
        <taxon>Chelicerata</taxon>
        <taxon>Arachnida</taxon>
        <taxon>Araneae</taxon>
        <taxon>Araneomorphae</taxon>
        <taxon>Entelegynae</taxon>
        <taxon>Araneoidea</taxon>
        <taxon>Araneidae</taxon>
        <taxon>Caerostris</taxon>
    </lineage>
</organism>
<gene>
    <name evidence="1" type="ORF">CEXT_180141</name>
</gene>
<dbReference type="AlphaFoldDB" id="A0AAV4RPA3"/>
<protein>
    <submittedName>
        <fullName evidence="1">Uncharacterized protein</fullName>
    </submittedName>
</protein>
<comment type="caution">
    <text evidence="1">The sequence shown here is derived from an EMBL/GenBank/DDBJ whole genome shotgun (WGS) entry which is preliminary data.</text>
</comment>
<evidence type="ECO:0000313" key="2">
    <source>
        <dbReference type="Proteomes" id="UP001054945"/>
    </source>
</evidence>
<accession>A0AAV4RPA3</accession>
<reference evidence="1 2" key="1">
    <citation type="submission" date="2021-06" db="EMBL/GenBank/DDBJ databases">
        <title>Caerostris extrusa draft genome.</title>
        <authorList>
            <person name="Kono N."/>
            <person name="Arakawa K."/>
        </authorList>
    </citation>
    <scope>NUCLEOTIDE SEQUENCE [LARGE SCALE GENOMIC DNA]</scope>
</reference>
<dbReference type="EMBL" id="BPLR01008175">
    <property type="protein sequence ID" value="GIY22626.1"/>
    <property type="molecule type" value="Genomic_DNA"/>
</dbReference>
<keyword evidence="2" id="KW-1185">Reference proteome</keyword>
<evidence type="ECO:0000313" key="1">
    <source>
        <dbReference type="EMBL" id="GIY22626.1"/>
    </source>
</evidence>
<name>A0AAV4RPA3_CAEEX</name>
<sequence>MVCQRRVICPPDGRNKREKRGLPRIHQRRCRKGDRKGAVCSPQFAARGPIAGRQVREAVANEGDAAAVGGHAPFLAYLPASEEITR</sequence>